<feature type="transmembrane region" description="Helical" evidence="8">
    <location>
        <begin position="149"/>
        <end position="172"/>
    </location>
</feature>
<name>A0A2U8E0V9_9BACT</name>
<evidence type="ECO:0000256" key="7">
    <source>
        <dbReference type="ARBA" id="ARBA00023136"/>
    </source>
</evidence>
<feature type="domain" description="RCK C-terminal" evidence="9">
    <location>
        <begin position="591"/>
        <end position="675"/>
    </location>
</feature>
<organism evidence="10 11">
    <name type="scientific">Ereboglobus luteus</name>
    <dbReference type="NCBI Taxonomy" id="1796921"/>
    <lineage>
        <taxon>Bacteria</taxon>
        <taxon>Pseudomonadati</taxon>
        <taxon>Verrucomicrobiota</taxon>
        <taxon>Opitutia</taxon>
        <taxon>Opitutales</taxon>
        <taxon>Opitutaceae</taxon>
        <taxon>Ereboglobus</taxon>
    </lineage>
</organism>
<dbReference type="Proteomes" id="UP000244896">
    <property type="component" value="Chromosome"/>
</dbReference>
<dbReference type="Gene3D" id="3.30.70.1450">
    <property type="entry name" value="Regulator of K+ conductance, C-terminal domain"/>
    <property type="match status" value="2"/>
</dbReference>
<keyword evidence="4" id="KW-0630">Potassium</keyword>
<evidence type="ECO:0000256" key="4">
    <source>
        <dbReference type="ARBA" id="ARBA00022538"/>
    </source>
</evidence>
<keyword evidence="6 8" id="KW-1133">Transmembrane helix</keyword>
<feature type="transmembrane region" description="Helical" evidence="8">
    <location>
        <begin position="85"/>
        <end position="110"/>
    </location>
</feature>
<feature type="transmembrane region" description="Helical" evidence="8">
    <location>
        <begin position="425"/>
        <end position="444"/>
    </location>
</feature>
<evidence type="ECO:0000313" key="10">
    <source>
        <dbReference type="EMBL" id="AWI08415.1"/>
    </source>
</evidence>
<evidence type="ECO:0000256" key="5">
    <source>
        <dbReference type="ARBA" id="ARBA00022692"/>
    </source>
</evidence>
<dbReference type="OrthoDB" id="9781411at2"/>
<dbReference type="PANTHER" id="PTHR42751:SF3">
    <property type="entry name" value="SODIUM_GLUTAMATE SYMPORTER"/>
    <property type="match status" value="1"/>
</dbReference>
<dbReference type="PANTHER" id="PTHR42751">
    <property type="entry name" value="SODIUM/HYDROGEN EXCHANGER FAMILY/TRKA DOMAIN PROTEIN"/>
    <property type="match status" value="1"/>
</dbReference>
<dbReference type="InterPro" id="IPR006037">
    <property type="entry name" value="RCK_C"/>
</dbReference>
<feature type="transmembrane region" description="Helical" evidence="8">
    <location>
        <begin position="293"/>
        <end position="319"/>
    </location>
</feature>
<dbReference type="InterPro" id="IPR038770">
    <property type="entry name" value="Na+/solute_symporter_sf"/>
</dbReference>
<dbReference type="RefSeq" id="WP_108824221.1">
    <property type="nucleotide sequence ID" value="NZ_CP023004.1"/>
</dbReference>
<reference evidence="10 11" key="1">
    <citation type="journal article" date="2018" name="Syst. Appl. Microbiol.">
        <title>Ereboglobus luteus gen. nov. sp. nov. from cockroach guts, and new insights into the oxygen relationship of the genera Opitutus and Didymococcus (Verrucomicrobia: Opitutaceae).</title>
        <authorList>
            <person name="Tegtmeier D."/>
            <person name="Belitz A."/>
            <person name="Radek R."/>
            <person name="Heimerl T."/>
            <person name="Brune A."/>
        </authorList>
    </citation>
    <scope>NUCLEOTIDE SEQUENCE [LARGE SCALE GENOMIC DNA]</scope>
    <source>
        <strain evidence="10 11">Ho45</strain>
    </source>
</reference>
<evidence type="ECO:0000256" key="3">
    <source>
        <dbReference type="ARBA" id="ARBA00022448"/>
    </source>
</evidence>
<proteinExistence type="inferred from homology"/>
<feature type="transmembrane region" description="Helical" evidence="8">
    <location>
        <begin position="241"/>
        <end position="256"/>
    </location>
</feature>
<keyword evidence="3" id="KW-0813">Transport</keyword>
<dbReference type="GO" id="GO:0006813">
    <property type="term" value="P:potassium ion transport"/>
    <property type="evidence" value="ECO:0007669"/>
    <property type="project" value="UniProtKB-KW"/>
</dbReference>
<feature type="transmembrane region" description="Helical" evidence="8">
    <location>
        <begin position="358"/>
        <end position="378"/>
    </location>
</feature>
<dbReference type="EMBL" id="CP023004">
    <property type="protein sequence ID" value="AWI08415.1"/>
    <property type="molecule type" value="Genomic_DNA"/>
</dbReference>
<comment type="subcellular location">
    <subcellularLocation>
        <location evidence="1">Membrane</location>
        <topology evidence="1">Multi-pass membrane protein</topology>
    </subcellularLocation>
</comment>
<keyword evidence="4" id="KW-0633">Potassium transport</keyword>
<evidence type="ECO:0000313" key="11">
    <source>
        <dbReference type="Proteomes" id="UP000244896"/>
    </source>
</evidence>
<feature type="transmembrane region" description="Helical" evidence="8">
    <location>
        <begin position="12"/>
        <end position="40"/>
    </location>
</feature>
<protein>
    <submittedName>
        <fullName evidence="10">Sodium:proton exchanger</fullName>
    </submittedName>
</protein>
<evidence type="ECO:0000256" key="6">
    <source>
        <dbReference type="ARBA" id="ARBA00022989"/>
    </source>
</evidence>
<dbReference type="GO" id="GO:0008324">
    <property type="term" value="F:monoatomic cation transmembrane transporter activity"/>
    <property type="evidence" value="ECO:0007669"/>
    <property type="project" value="InterPro"/>
</dbReference>
<evidence type="ECO:0000256" key="1">
    <source>
        <dbReference type="ARBA" id="ARBA00004141"/>
    </source>
</evidence>
<feature type="transmembrane region" description="Helical" evidence="8">
    <location>
        <begin position="331"/>
        <end position="352"/>
    </location>
</feature>
<keyword evidence="11" id="KW-1185">Reference proteome</keyword>
<evidence type="ECO:0000256" key="2">
    <source>
        <dbReference type="ARBA" id="ARBA00005551"/>
    </source>
</evidence>
<dbReference type="GO" id="GO:0016020">
    <property type="term" value="C:membrane"/>
    <property type="evidence" value="ECO:0007669"/>
    <property type="project" value="UniProtKB-SubCell"/>
</dbReference>
<keyword evidence="7 8" id="KW-0472">Membrane</keyword>
<feature type="transmembrane region" description="Helical" evidence="8">
    <location>
        <begin position="184"/>
        <end position="205"/>
    </location>
</feature>
<dbReference type="PROSITE" id="PS51202">
    <property type="entry name" value="RCK_C"/>
    <property type="match status" value="2"/>
</dbReference>
<feature type="transmembrane region" description="Helical" evidence="8">
    <location>
        <begin position="464"/>
        <end position="482"/>
    </location>
</feature>
<dbReference type="KEGG" id="elut:CKA38_03345"/>
<dbReference type="Pfam" id="PF02080">
    <property type="entry name" value="TrkA_C"/>
    <property type="match status" value="2"/>
</dbReference>
<sequence>MHNTIIQDLGVLLLAAGVAGIVCKRFGLSVIVGYLIAGIIIGPHTSPVVFIHDEARIKELSELGLVFVMFSIGLELSLSKIGRMGFATLAATALGAFFMLQFTLLLGWFLNWSTMMSLFVAAMLMVSSSAVISKIMQELKLNHDRAAQMALAITVVEDVVAVIMLTVLSASVTSGGEGGGGVGMVLGVMGAFVVLLIMAGLLLMPRVLRKLEKKNDPEIQTIIVVGLLLLCAFLTVKAGYSMAMGAFLFGAVVAEIKQKIAIEKDFGGIKYIFSSVFFVSIGMLIDLRMLGEVWLTVVLLGAFSLFVRPIACGFALVIVGIPPRQARRGGLLLTPLGEFTFIIAQAGVTAAILPASFYPVAVGLSILTVLATPILNRFADPILNFMDKVEPRFVTRAIAAYHGWLQDIQTRRSGRPMFQLIRGRLPTLVIEILLVSGLLIFSGRILTELEVSFADTISPETLGYIFWCVVGVLVLIPLVAVWRNLSAIAMIIGEGLGGSPDTPARLQSRALTGVLKAAAAVGVAYWLYALLPLKTLPGWGWAIIGVGAVAVMVVFSNKLIYWYSSWESSVQEVLAEDSRAPSQVREEARVALDRSLGEWDVGLDDCVVPRGAEYTGRTLAELAIPTRFGCSILEVERNGHVITATDSGLRLYPGDKLLLLGQQEQIDSARAFFERVAEAQGRSGDDSPDDNEEADGVFGGSVLETFVMPECERAGKTLAELRISQATGVRVAGIRRGTEQIVNPISSTRLLAGDCLLVVGTIVELREFRNWVVSAGA</sequence>
<accession>A0A2U8E0V9</accession>
<feature type="transmembrane region" description="Helical" evidence="8">
    <location>
        <begin position="116"/>
        <end position="137"/>
    </location>
</feature>
<dbReference type="SUPFAM" id="SSF116726">
    <property type="entry name" value="TrkA C-terminal domain-like"/>
    <property type="match status" value="2"/>
</dbReference>
<feature type="domain" description="RCK C-terminal" evidence="9">
    <location>
        <begin position="690"/>
        <end position="774"/>
    </location>
</feature>
<feature type="transmembrane region" description="Helical" evidence="8">
    <location>
        <begin position="539"/>
        <end position="561"/>
    </location>
</feature>
<dbReference type="Gene3D" id="1.20.1530.20">
    <property type="match status" value="1"/>
</dbReference>
<dbReference type="GO" id="GO:0015297">
    <property type="term" value="F:antiporter activity"/>
    <property type="evidence" value="ECO:0007669"/>
    <property type="project" value="InterPro"/>
</dbReference>
<comment type="similarity">
    <text evidence="2">Belongs to the monovalent cation:proton antiporter 2 (CPA2) transporter (TC 2.A.37) family.</text>
</comment>
<gene>
    <name evidence="10" type="ORF">CKA38_03345</name>
</gene>
<evidence type="ECO:0000256" key="8">
    <source>
        <dbReference type="SAM" id="Phobius"/>
    </source>
</evidence>
<feature type="transmembrane region" description="Helical" evidence="8">
    <location>
        <begin position="514"/>
        <end position="533"/>
    </location>
</feature>
<dbReference type="InterPro" id="IPR006153">
    <property type="entry name" value="Cation/H_exchanger_TM"/>
</dbReference>
<evidence type="ECO:0000259" key="9">
    <source>
        <dbReference type="PROSITE" id="PS51202"/>
    </source>
</evidence>
<dbReference type="GO" id="GO:1902600">
    <property type="term" value="P:proton transmembrane transport"/>
    <property type="evidence" value="ECO:0007669"/>
    <property type="project" value="InterPro"/>
</dbReference>
<dbReference type="InterPro" id="IPR036721">
    <property type="entry name" value="RCK_C_sf"/>
</dbReference>
<feature type="transmembrane region" description="Helical" evidence="8">
    <location>
        <begin position="268"/>
        <end position="287"/>
    </location>
</feature>
<dbReference type="Pfam" id="PF00999">
    <property type="entry name" value="Na_H_Exchanger"/>
    <property type="match status" value="1"/>
</dbReference>
<keyword evidence="4" id="KW-0406">Ion transport</keyword>
<keyword evidence="5 8" id="KW-0812">Transmembrane</keyword>
<dbReference type="AlphaFoldDB" id="A0A2U8E0V9"/>